<feature type="transmembrane region" description="Helical" evidence="6">
    <location>
        <begin position="53"/>
        <end position="80"/>
    </location>
</feature>
<sequence>MKTIRRLIHAEVLQAVGFVALGFLALFLFFDLVDELPQVGRSGSGYRIAQALGYVLLLVPSHLYEVLPIATLIGTVFVMARLAQSSEFTILRTSGLSPARALWTLLQVGMLLTASTFLIGDYVVPQANRAAQLLKASYLGLITVGQTGAWLKEHQDGLSYSVNVRALDGDGSMQGIRVFAFDATGRLQLQIQAPRARFAPEGWVMEDVTRTYFTRDDRGPRVARATDPRWTWQTGLTAEMVSAALLNPERMKAWDLFVYQQHLRANGQSALKYEIAFWRKVFYPLSCLVMVVLALPFAYLHFRSGSITSYVFGGVMAGISFFLLNNLFGYLGTVQSWSPWLAAAAPSLVYSMLSLGAFGWLVLRR</sequence>
<evidence type="ECO:0000256" key="5">
    <source>
        <dbReference type="ARBA" id="ARBA00023136"/>
    </source>
</evidence>
<dbReference type="GO" id="GO:0015920">
    <property type="term" value="P:lipopolysaccharide transport"/>
    <property type="evidence" value="ECO:0007669"/>
    <property type="project" value="TreeGrafter"/>
</dbReference>
<evidence type="ECO:0000256" key="1">
    <source>
        <dbReference type="ARBA" id="ARBA00004651"/>
    </source>
</evidence>
<dbReference type="GO" id="GO:0055085">
    <property type="term" value="P:transmembrane transport"/>
    <property type="evidence" value="ECO:0007669"/>
    <property type="project" value="InterPro"/>
</dbReference>
<evidence type="ECO:0000256" key="2">
    <source>
        <dbReference type="ARBA" id="ARBA00022475"/>
    </source>
</evidence>
<dbReference type="OrthoDB" id="9776227at2"/>
<dbReference type="Pfam" id="PF03739">
    <property type="entry name" value="LptF_LptG"/>
    <property type="match status" value="1"/>
</dbReference>
<dbReference type="InterPro" id="IPR030923">
    <property type="entry name" value="LptG"/>
</dbReference>
<comment type="subcellular location">
    <subcellularLocation>
        <location evidence="1">Cell membrane</location>
        <topology evidence="1">Multi-pass membrane protein</topology>
    </subcellularLocation>
</comment>
<keyword evidence="2" id="KW-1003">Cell membrane</keyword>
<dbReference type="PANTHER" id="PTHR33529">
    <property type="entry name" value="SLR0882 PROTEIN-RELATED"/>
    <property type="match status" value="1"/>
</dbReference>
<comment type="caution">
    <text evidence="7">The sequence shown here is derived from an EMBL/GenBank/DDBJ whole genome shotgun (WGS) entry which is preliminary data.</text>
</comment>
<protein>
    <submittedName>
        <fullName evidence="7">Lipopolysaccharide export system permease protein</fullName>
    </submittedName>
</protein>
<gene>
    <name evidence="7" type="ORF">EDC62_1300</name>
</gene>
<dbReference type="PANTHER" id="PTHR33529:SF2">
    <property type="entry name" value="LIPOPOLYSACCHARIDE EXPORT SYSTEM PERMEASE PROTEIN LPTG"/>
    <property type="match status" value="1"/>
</dbReference>
<feature type="transmembrane region" description="Helical" evidence="6">
    <location>
        <begin position="12"/>
        <end position="33"/>
    </location>
</feature>
<dbReference type="InterPro" id="IPR005495">
    <property type="entry name" value="LptG/LptF_permease"/>
</dbReference>
<feature type="transmembrane region" description="Helical" evidence="6">
    <location>
        <begin position="340"/>
        <end position="363"/>
    </location>
</feature>
<organism evidence="7 8">
    <name type="scientific">Tibeticola sediminis</name>
    <dbReference type="NCBI Taxonomy" id="1917811"/>
    <lineage>
        <taxon>Bacteria</taxon>
        <taxon>Pseudomonadati</taxon>
        <taxon>Pseudomonadota</taxon>
        <taxon>Betaproteobacteria</taxon>
        <taxon>Burkholderiales</taxon>
        <taxon>Comamonadaceae</taxon>
        <taxon>Tibeticola</taxon>
    </lineage>
</organism>
<keyword evidence="4 6" id="KW-1133">Transmembrane helix</keyword>
<dbReference type="NCBIfam" id="TIGR04408">
    <property type="entry name" value="LptG_lptG"/>
    <property type="match status" value="1"/>
</dbReference>
<feature type="transmembrane region" description="Helical" evidence="6">
    <location>
        <begin position="101"/>
        <end position="119"/>
    </location>
</feature>
<dbReference type="GO" id="GO:0043190">
    <property type="term" value="C:ATP-binding cassette (ABC) transporter complex"/>
    <property type="evidence" value="ECO:0007669"/>
    <property type="project" value="InterPro"/>
</dbReference>
<reference evidence="7 8" key="1">
    <citation type="submission" date="2018-11" db="EMBL/GenBank/DDBJ databases">
        <title>Genomic Encyclopedia of Type Strains, Phase IV (KMG-IV): sequencing the most valuable type-strain genomes for metagenomic binning, comparative biology and taxonomic classification.</title>
        <authorList>
            <person name="Goeker M."/>
        </authorList>
    </citation>
    <scope>NUCLEOTIDE SEQUENCE [LARGE SCALE GENOMIC DNA]</scope>
    <source>
        <strain evidence="7 8">DSM 101684</strain>
    </source>
</reference>
<keyword evidence="8" id="KW-1185">Reference proteome</keyword>
<name>A0A3N4VAG9_9BURK</name>
<keyword evidence="5 6" id="KW-0472">Membrane</keyword>
<keyword evidence="3 6" id="KW-0812">Transmembrane</keyword>
<dbReference type="Proteomes" id="UP000272193">
    <property type="component" value="Unassembled WGS sequence"/>
</dbReference>
<evidence type="ECO:0000313" key="7">
    <source>
        <dbReference type="EMBL" id="RPE70810.1"/>
    </source>
</evidence>
<feature type="transmembrane region" description="Helical" evidence="6">
    <location>
        <begin position="281"/>
        <end position="300"/>
    </location>
</feature>
<evidence type="ECO:0000256" key="6">
    <source>
        <dbReference type="SAM" id="Phobius"/>
    </source>
</evidence>
<proteinExistence type="predicted"/>
<dbReference type="RefSeq" id="WP_124221779.1">
    <property type="nucleotide sequence ID" value="NZ_RKQL01000002.1"/>
</dbReference>
<feature type="transmembrane region" description="Helical" evidence="6">
    <location>
        <begin position="307"/>
        <end position="328"/>
    </location>
</feature>
<evidence type="ECO:0000313" key="8">
    <source>
        <dbReference type="Proteomes" id="UP000272193"/>
    </source>
</evidence>
<evidence type="ECO:0000256" key="3">
    <source>
        <dbReference type="ARBA" id="ARBA00022692"/>
    </source>
</evidence>
<dbReference type="AlphaFoldDB" id="A0A3N4VAG9"/>
<dbReference type="EMBL" id="RKQL01000002">
    <property type="protein sequence ID" value="RPE70810.1"/>
    <property type="molecule type" value="Genomic_DNA"/>
</dbReference>
<accession>A0A3N4VAG9</accession>
<evidence type="ECO:0000256" key="4">
    <source>
        <dbReference type="ARBA" id="ARBA00022989"/>
    </source>
</evidence>